<name>A0A446B6X5_9PEZI</name>
<evidence type="ECO:0000256" key="1">
    <source>
        <dbReference type="ARBA" id="ARBA00004141"/>
    </source>
</evidence>
<evidence type="ECO:0000313" key="11">
    <source>
        <dbReference type="Proteomes" id="UP000289323"/>
    </source>
</evidence>
<feature type="transmembrane region" description="Helical" evidence="8">
    <location>
        <begin position="279"/>
        <end position="301"/>
    </location>
</feature>
<dbReference type="Pfam" id="PF13813">
    <property type="entry name" value="MBOAT_2"/>
    <property type="match status" value="1"/>
</dbReference>
<feature type="transmembrane region" description="Helical" evidence="8">
    <location>
        <begin position="550"/>
        <end position="566"/>
    </location>
</feature>
<dbReference type="PANTHER" id="PTHR31595:SF67">
    <property type="entry name" value="WAX SYNTHASE DOMAIN-CONTAINING PROTEIN"/>
    <property type="match status" value="1"/>
</dbReference>
<feature type="transmembrane region" description="Helical" evidence="8">
    <location>
        <begin position="242"/>
        <end position="259"/>
    </location>
</feature>
<dbReference type="GO" id="GO:0006629">
    <property type="term" value="P:lipid metabolic process"/>
    <property type="evidence" value="ECO:0007669"/>
    <property type="project" value="InterPro"/>
</dbReference>
<dbReference type="GO" id="GO:0016020">
    <property type="term" value="C:membrane"/>
    <property type="evidence" value="ECO:0007669"/>
    <property type="project" value="UniProtKB-SubCell"/>
</dbReference>
<sequence length="621" mass="67889">MAAPASGAGLGPGFDHGHFNLGAHHQRQYRAAFHAAVAAGELRPLVFPWSFVGSFFLPLVYLSIPHTTRPWLYRMRWPVAAAVVFLNVRLLQTTSAANEAVAYATGLIAVWGTIWALRLLIFTRPQWDAARVERRPRTRRQNENGVSNGTEKKPTVMAPLDESVAAALQHCEYIWQPFPATAPFLTRLGWTADLLTSLRGAGWTFAPSSSSLHLARLDLTPLASRTGTPRSPTYRAFLRSRLLHLALSSLTIDLLTIVMRRDPYFVFGPAADGEYPSTIATTTTTTTAAATALPPFLTALPCPRFTIPLLRNLAALAGILAGLHLYPAVLQLATVFLLPALLPTTTSTTTSTTTAVELWRHPALFGGFGICVLDRGLAGFWGGWWHQLFREGFVAPARWVLGRFGWEHGRKERRRRSWDGRMGKGGRRSSYGGCACGGGGCEKELLLQLQEEDGKVKGGTAGKVKKTAPRGPLAKAAELLLAFLLSGLLHAAGGYTGVAARGRAVVWTPVAFFGLQAVGVLLQGGACALLRRGGILVPGVTPRWLRRAGNLAFVVLWLHLTCWGLIDDMSRAGLWLFEPVPVSPLRAMGFGPPGESWWRWDGEYGLRWYSGRHWWESGIRL</sequence>
<evidence type="ECO:0000256" key="7">
    <source>
        <dbReference type="SAM" id="MobiDB-lite"/>
    </source>
</evidence>
<feature type="transmembrane region" description="Helical" evidence="8">
    <location>
        <begin position="479"/>
        <end position="498"/>
    </location>
</feature>
<evidence type="ECO:0000259" key="9">
    <source>
        <dbReference type="Pfam" id="PF13813"/>
    </source>
</evidence>
<dbReference type="PANTHER" id="PTHR31595">
    <property type="entry name" value="LONG-CHAIN-ALCOHOL O-FATTY-ACYLTRANSFERASE 3-RELATED"/>
    <property type="match status" value="1"/>
</dbReference>
<keyword evidence="5 8" id="KW-1133">Transmembrane helix</keyword>
<feature type="transmembrane region" description="Helical" evidence="8">
    <location>
        <begin position="46"/>
        <end position="64"/>
    </location>
</feature>
<evidence type="ECO:0000256" key="6">
    <source>
        <dbReference type="ARBA" id="ARBA00023136"/>
    </source>
</evidence>
<evidence type="ECO:0000256" key="5">
    <source>
        <dbReference type="ARBA" id="ARBA00022989"/>
    </source>
</evidence>
<dbReference type="AlphaFoldDB" id="A0A446B6X5"/>
<reference evidence="10 11" key="1">
    <citation type="submission" date="2018-04" db="EMBL/GenBank/DDBJ databases">
        <authorList>
            <person name="Huttner S."/>
            <person name="Dainat J."/>
        </authorList>
    </citation>
    <scope>NUCLEOTIDE SEQUENCE [LARGE SCALE GENOMIC DNA]</scope>
</reference>
<feature type="transmembrane region" description="Helical" evidence="8">
    <location>
        <begin position="510"/>
        <end position="530"/>
    </location>
</feature>
<dbReference type="GO" id="GO:0008374">
    <property type="term" value="F:O-acyltransferase activity"/>
    <property type="evidence" value="ECO:0007669"/>
    <property type="project" value="InterPro"/>
</dbReference>
<gene>
    <name evidence="10" type="ORF">TT172_LOCUS648</name>
</gene>
<proteinExistence type="inferred from homology"/>
<protein>
    <submittedName>
        <fullName evidence="10">Df641e27-731c-443a-9053-45caa8032509</fullName>
    </submittedName>
</protein>
<keyword evidence="4 8" id="KW-0812">Transmembrane</keyword>
<feature type="domain" description="Wax synthase" evidence="9">
    <location>
        <begin position="368"/>
        <end position="403"/>
    </location>
</feature>
<dbReference type="InterPro" id="IPR044851">
    <property type="entry name" value="Wax_synthase"/>
</dbReference>
<evidence type="ECO:0000256" key="2">
    <source>
        <dbReference type="ARBA" id="ARBA00007282"/>
    </source>
</evidence>
<dbReference type="InterPro" id="IPR032805">
    <property type="entry name" value="Wax_synthase_dom"/>
</dbReference>
<dbReference type="Proteomes" id="UP000289323">
    <property type="component" value="Unassembled WGS sequence"/>
</dbReference>
<feature type="transmembrane region" description="Helical" evidence="8">
    <location>
        <begin position="313"/>
        <end position="342"/>
    </location>
</feature>
<feature type="region of interest" description="Disordered" evidence="7">
    <location>
        <begin position="133"/>
        <end position="154"/>
    </location>
</feature>
<accession>A0A446B6X5</accession>
<feature type="transmembrane region" description="Helical" evidence="8">
    <location>
        <begin position="362"/>
        <end position="384"/>
    </location>
</feature>
<comment type="subcellular location">
    <subcellularLocation>
        <location evidence="1">Membrane</location>
        <topology evidence="1">Multi-pass membrane protein</topology>
    </subcellularLocation>
</comment>
<evidence type="ECO:0000256" key="8">
    <source>
        <dbReference type="SAM" id="Phobius"/>
    </source>
</evidence>
<keyword evidence="3" id="KW-0808">Transferase</keyword>
<keyword evidence="6 8" id="KW-0472">Membrane</keyword>
<evidence type="ECO:0000313" key="10">
    <source>
        <dbReference type="EMBL" id="SPQ18229.1"/>
    </source>
</evidence>
<organism evidence="10 11">
    <name type="scientific">Thermothielavioides terrestris</name>
    <dbReference type="NCBI Taxonomy" id="2587410"/>
    <lineage>
        <taxon>Eukaryota</taxon>
        <taxon>Fungi</taxon>
        <taxon>Dikarya</taxon>
        <taxon>Ascomycota</taxon>
        <taxon>Pezizomycotina</taxon>
        <taxon>Sordariomycetes</taxon>
        <taxon>Sordariomycetidae</taxon>
        <taxon>Sordariales</taxon>
        <taxon>Chaetomiaceae</taxon>
        <taxon>Thermothielavioides</taxon>
    </lineage>
</organism>
<feature type="transmembrane region" description="Helical" evidence="8">
    <location>
        <begin position="100"/>
        <end position="121"/>
    </location>
</feature>
<dbReference type="EMBL" id="OUUZ01000001">
    <property type="protein sequence ID" value="SPQ18229.1"/>
    <property type="molecule type" value="Genomic_DNA"/>
</dbReference>
<comment type="similarity">
    <text evidence="2">Belongs to the wax synthase family.</text>
</comment>
<evidence type="ECO:0000256" key="3">
    <source>
        <dbReference type="ARBA" id="ARBA00022679"/>
    </source>
</evidence>
<evidence type="ECO:0000256" key="4">
    <source>
        <dbReference type="ARBA" id="ARBA00022692"/>
    </source>
</evidence>
<feature type="transmembrane region" description="Helical" evidence="8">
    <location>
        <begin position="71"/>
        <end position="88"/>
    </location>
</feature>